<dbReference type="InterPro" id="IPR029063">
    <property type="entry name" value="SAM-dependent_MTases_sf"/>
</dbReference>
<evidence type="ECO:0000259" key="2">
    <source>
        <dbReference type="Pfam" id="PF22013"/>
    </source>
</evidence>
<dbReference type="GO" id="GO:0008168">
    <property type="term" value="F:methyltransferase activity"/>
    <property type="evidence" value="ECO:0007669"/>
    <property type="project" value="UniProtKB-KW"/>
</dbReference>
<dbReference type="Gene3D" id="3.40.50.150">
    <property type="entry name" value="Vaccinia Virus protein VP39"/>
    <property type="match status" value="1"/>
</dbReference>
<name>A0ABS9J3W4_9FLAO</name>
<dbReference type="Pfam" id="PF09445">
    <property type="entry name" value="Methyltransf_15"/>
    <property type="match status" value="1"/>
</dbReference>
<accession>A0ABS9J3W4</accession>
<evidence type="ECO:0000313" key="3">
    <source>
        <dbReference type="EMBL" id="MCF8715131.1"/>
    </source>
</evidence>
<reference evidence="3 4" key="1">
    <citation type="submission" date="2021-01" db="EMBL/GenBank/DDBJ databases">
        <title>Genome sequencing of Joostella atrarenae M1-2 (= KCTC 23194).</title>
        <authorList>
            <person name="Zakaria M.R."/>
            <person name="Lam M.Q."/>
            <person name="Chong C.S."/>
        </authorList>
    </citation>
    <scope>NUCLEOTIDE SEQUENCE [LARGE SCALE GENOMIC DNA]</scope>
    <source>
        <strain evidence="3 4">M1-2</strain>
    </source>
</reference>
<dbReference type="Gene3D" id="1.10.10.1110">
    <property type="entry name" value="Methyltransferase PG1098, N-terminal domain"/>
    <property type="match status" value="1"/>
</dbReference>
<dbReference type="GO" id="GO:0032259">
    <property type="term" value="P:methylation"/>
    <property type="evidence" value="ECO:0007669"/>
    <property type="project" value="UniProtKB-KW"/>
</dbReference>
<keyword evidence="3" id="KW-0808">Transferase</keyword>
<dbReference type="InterPro" id="IPR054168">
    <property type="entry name" value="PG_1098_Fer"/>
</dbReference>
<evidence type="ECO:0000259" key="1">
    <source>
        <dbReference type="Pfam" id="PF18096"/>
    </source>
</evidence>
<dbReference type="InterPro" id="IPR019012">
    <property type="entry name" value="RNA_cap_Gua-N2-MeTrfase"/>
</dbReference>
<evidence type="ECO:0000313" key="4">
    <source>
        <dbReference type="Proteomes" id="UP000829517"/>
    </source>
</evidence>
<dbReference type="InterPro" id="IPR041497">
    <property type="entry name" value="Thump-like"/>
</dbReference>
<keyword evidence="3" id="KW-0489">Methyltransferase</keyword>
<dbReference type="Proteomes" id="UP000829517">
    <property type="component" value="Unassembled WGS sequence"/>
</dbReference>
<organism evidence="3 4">
    <name type="scientific">Joostella atrarenae</name>
    <dbReference type="NCBI Taxonomy" id="679257"/>
    <lineage>
        <taxon>Bacteria</taxon>
        <taxon>Pseudomonadati</taxon>
        <taxon>Bacteroidota</taxon>
        <taxon>Flavobacteriia</taxon>
        <taxon>Flavobacteriales</taxon>
        <taxon>Flavobacteriaceae</taxon>
        <taxon>Joostella</taxon>
    </lineage>
</organism>
<dbReference type="SUPFAM" id="SSF53335">
    <property type="entry name" value="S-adenosyl-L-methionine-dependent methyltransferases"/>
    <property type="match status" value="1"/>
</dbReference>
<feature type="domain" description="PG-1098 ferredoxin-like" evidence="2">
    <location>
        <begin position="279"/>
        <end position="322"/>
    </location>
</feature>
<feature type="domain" description="THUMP-like" evidence="1">
    <location>
        <begin position="323"/>
        <end position="393"/>
    </location>
</feature>
<gene>
    <name evidence="3" type="ORF">JM658_09870</name>
</gene>
<sequence length="394" mass="44610">MNKNILNTEVQEFINQNLDKDVSSLLLKGINLDGVSTKEVVTQIEAKNKTKKKLPSWYKTEGIYYPNKLNIEQTSSEITAEYKASLVSGKKIIDATGGFGVDSYHFSNSFEEVYHCEINSDLSKIATHNFKALKKGNIHSKAEDGIVFIENSKETFDCIFVDPSRRDSTKNKVFLLQDCAPNMRLVLPTLFKKAKIILVKTSPLLDLSKGIEELNKVAEIHIVAVNNEVKELLWLLKSNVLQRRIIKTINISKSKKEVFEFEMNDESSSVANFSAPLDFLYEPNAAILKSGGFNIIADKLNLSKLHPNTHLYTSNELVADFPGRTFIIKNILSYNKIELKKVLTNNKANITTRNFPETVAQIRKKTKIQDGGNTYLFFCTNHRNDKIVLHCEKA</sequence>
<dbReference type="RefSeq" id="WP_236959097.1">
    <property type="nucleotide sequence ID" value="NZ_JAETXX010000005.1"/>
</dbReference>
<keyword evidence="4" id="KW-1185">Reference proteome</keyword>
<dbReference type="Pfam" id="PF18096">
    <property type="entry name" value="Thump_like"/>
    <property type="match status" value="1"/>
</dbReference>
<dbReference type="CDD" id="cd02440">
    <property type="entry name" value="AdoMet_MTases"/>
    <property type="match status" value="1"/>
</dbReference>
<dbReference type="EMBL" id="JAETXX010000005">
    <property type="protein sequence ID" value="MCF8715131.1"/>
    <property type="molecule type" value="Genomic_DNA"/>
</dbReference>
<proteinExistence type="predicted"/>
<comment type="caution">
    <text evidence="3">The sequence shown here is derived from an EMBL/GenBank/DDBJ whole genome shotgun (WGS) entry which is preliminary data.</text>
</comment>
<dbReference type="Pfam" id="PF22013">
    <property type="entry name" value="PG_1098_Fer"/>
    <property type="match status" value="1"/>
</dbReference>
<protein>
    <submittedName>
        <fullName evidence="3">Class I SAM-dependent methyltransferase</fullName>
    </submittedName>
</protein>